<feature type="transmembrane region" description="Helical" evidence="1">
    <location>
        <begin position="355"/>
        <end position="377"/>
    </location>
</feature>
<evidence type="ECO:0000313" key="2">
    <source>
        <dbReference type="EMBL" id="OAA31657.1"/>
    </source>
</evidence>
<feature type="transmembrane region" description="Helical" evidence="1">
    <location>
        <begin position="159"/>
        <end position="180"/>
    </location>
</feature>
<dbReference type="EMBL" id="JFHK01000003">
    <property type="protein sequence ID" value="OAA31657.1"/>
    <property type="molecule type" value="Genomic_DNA"/>
</dbReference>
<keyword evidence="3" id="KW-1185">Reference proteome</keyword>
<feature type="transmembrane region" description="Helical" evidence="1">
    <location>
        <begin position="229"/>
        <end position="252"/>
    </location>
</feature>
<dbReference type="AlphaFoldDB" id="A0A176K3T2"/>
<feature type="transmembrane region" description="Helical" evidence="1">
    <location>
        <begin position="290"/>
        <end position="312"/>
    </location>
</feature>
<gene>
    <name evidence="2" type="ORF">AT15_06170</name>
</gene>
<dbReference type="PATRIC" id="fig|1453497.3.peg.1231"/>
<feature type="transmembrane region" description="Helical" evidence="1">
    <location>
        <begin position="324"/>
        <end position="343"/>
    </location>
</feature>
<dbReference type="OrthoDB" id="6189592at2"/>
<accession>A0A176K3T2</accession>
<keyword evidence="1" id="KW-0472">Membrane</keyword>
<dbReference type="RefSeq" id="WP_068346028.1">
    <property type="nucleotide sequence ID" value="NZ_JFHK01000003.1"/>
</dbReference>
<keyword evidence="1" id="KW-1133">Transmembrane helix</keyword>
<evidence type="ECO:0000313" key="3">
    <source>
        <dbReference type="Proteomes" id="UP000077339"/>
    </source>
</evidence>
<keyword evidence="1" id="KW-0812">Transmembrane</keyword>
<feature type="transmembrane region" description="Helical" evidence="1">
    <location>
        <begin position="12"/>
        <end position="31"/>
    </location>
</feature>
<name>A0A176K3T2_9BACT</name>
<evidence type="ECO:0000256" key="1">
    <source>
        <dbReference type="SAM" id="Phobius"/>
    </source>
</evidence>
<comment type="caution">
    <text evidence="2">The sequence shown here is derived from an EMBL/GenBank/DDBJ whole genome shotgun (WGS) entry which is preliminary data.</text>
</comment>
<protein>
    <submittedName>
        <fullName evidence="2">Membrane protein</fullName>
    </submittedName>
</protein>
<dbReference type="Proteomes" id="UP000077339">
    <property type="component" value="Unassembled WGS sequence"/>
</dbReference>
<reference evidence="2 3" key="1">
    <citation type="submission" date="2014-02" db="EMBL/GenBank/DDBJ databases">
        <title>Kosmotoga genome sequencing.</title>
        <authorList>
            <person name="Pollo S.M."/>
            <person name="Charchuk R."/>
            <person name="Nesbo C.L."/>
        </authorList>
    </citation>
    <scope>NUCLEOTIDE SEQUENCE [LARGE SCALE GENOMIC DNA]</scope>
    <source>
        <strain evidence="2 3">S304</strain>
    </source>
</reference>
<organism evidence="2 3">
    <name type="scientific">Kosmotoga arenicorallina S304</name>
    <dbReference type="NCBI Taxonomy" id="1453497"/>
    <lineage>
        <taxon>Bacteria</taxon>
        <taxon>Thermotogati</taxon>
        <taxon>Thermotogota</taxon>
        <taxon>Thermotogae</taxon>
        <taxon>Kosmotogales</taxon>
        <taxon>Kosmotogaceae</taxon>
        <taxon>Kosmotoga</taxon>
    </lineage>
</organism>
<feature type="transmembrane region" description="Helical" evidence="1">
    <location>
        <begin position="129"/>
        <end position="153"/>
    </location>
</feature>
<proteinExistence type="predicted"/>
<feature type="transmembrane region" description="Helical" evidence="1">
    <location>
        <begin position="51"/>
        <end position="76"/>
    </location>
</feature>
<sequence>MKSTQRKALEPIFLLISFAFFLWLFGSRMGLGNMFKTIMYTAHDLLLNTVFFIMAVAVLTGALGGLLSEFGVVRLLNKLLSPLMKPLYDLPGAAAIGIITTYLSDNPAILTLIKDRYFVRCFKQYQLPLMCNLGTSFGMGLMLTTFMIAQSAIAGYNLLVPVLIGNGAAIIGSIISVRIMGHFTRKAFRNTAAFGEISIPSSTEAHTEKSYFERFMDAVLEGGKSGVDLGLSIIPGVLIISTFIMMLTYGPASPSGYSGAPYEGIAVLPWLGEKLFWILKLLFGFNSPELIAFPLTSLGSTGAALALVPKFIADGILMPNDVAVLTAIGMCWSGYLSTHVAMMDSLGSRNLVGKAIFSHTIGGIGAGIIAHLLYTLVSLG</sequence>
<dbReference type="STRING" id="1453497.AT15_06170"/>